<sequence>SRYCAVQTVFATNVASRACSLETGMSSLRALMEMTRAMPGRAARALYGGRQKGFGNNVSHSKRRTRRCWNPNVQTKRIWSDIMGRSLRFRMTTYVLRCIDKAGGFDEYILNTDEKKLASPLAMSIRHSLLEKLVADAAPVSEPEDKPASSSS</sequence>
<comment type="similarity">
    <text evidence="1">Belongs to the bacterial ribosomal protein bL28 family.</text>
</comment>
<reference evidence="6" key="1">
    <citation type="submission" date="2015-04" db="EMBL/GenBank/DDBJ databases">
        <title>The genome sequence of the plant pathogenic Rhizarian Plasmodiophora brassicae reveals insights in its biotrophic life cycle and the origin of chitin synthesis.</title>
        <authorList>
            <person name="Schwelm A."/>
            <person name="Fogelqvist J."/>
            <person name="Knaust A."/>
            <person name="Julke S."/>
            <person name="Lilja T."/>
            <person name="Dhandapani V."/>
            <person name="Bonilla-Rosso G."/>
            <person name="Karlsson M."/>
            <person name="Shevchenko A."/>
            <person name="Choi S.R."/>
            <person name="Kim H.G."/>
            <person name="Park J.Y."/>
            <person name="Lim Y.P."/>
            <person name="Ludwig-Muller J."/>
            <person name="Dixelius C."/>
        </authorList>
    </citation>
    <scope>NUCLEOTIDE SEQUENCE</scope>
    <source>
        <tissue evidence="6">Potato root galls</tissue>
    </source>
</reference>
<dbReference type="InterPro" id="IPR026569">
    <property type="entry name" value="Ribosomal_bL28"/>
</dbReference>
<feature type="non-terminal residue" evidence="6">
    <location>
        <position position="1"/>
    </location>
</feature>
<dbReference type="InterPro" id="IPR001383">
    <property type="entry name" value="Ribosomal_bL28_bact-type"/>
</dbReference>
<proteinExistence type="inferred from homology"/>
<name>A0A0H5R4X5_9EUKA</name>
<evidence type="ECO:0000256" key="5">
    <source>
        <dbReference type="ARBA" id="ARBA00035269"/>
    </source>
</evidence>
<dbReference type="HAMAP" id="MF_00373">
    <property type="entry name" value="Ribosomal_bL28"/>
    <property type="match status" value="1"/>
</dbReference>
<dbReference type="InterPro" id="IPR034704">
    <property type="entry name" value="Ribosomal_bL28/bL31-like_sf"/>
</dbReference>
<evidence type="ECO:0000256" key="3">
    <source>
        <dbReference type="ARBA" id="ARBA00023274"/>
    </source>
</evidence>
<dbReference type="GO" id="GO:0005762">
    <property type="term" value="C:mitochondrial large ribosomal subunit"/>
    <property type="evidence" value="ECO:0007669"/>
    <property type="project" value="TreeGrafter"/>
</dbReference>
<dbReference type="AlphaFoldDB" id="A0A0H5R4X5"/>
<dbReference type="SUPFAM" id="SSF143800">
    <property type="entry name" value="L28p-like"/>
    <property type="match status" value="1"/>
</dbReference>
<dbReference type="PANTHER" id="PTHR13528:SF2">
    <property type="entry name" value="LARGE RIBOSOMAL SUBUNIT PROTEIN BL28M"/>
    <property type="match status" value="1"/>
</dbReference>
<dbReference type="FunFam" id="2.30.170.40:FF:000003">
    <property type="entry name" value="54S ribosomal protein L24"/>
    <property type="match status" value="1"/>
</dbReference>
<dbReference type="EMBL" id="HACM01008761">
    <property type="protein sequence ID" value="CRZ09203.1"/>
    <property type="molecule type" value="Transcribed_RNA"/>
</dbReference>
<organism evidence="6">
    <name type="scientific">Spongospora subterranea</name>
    <dbReference type="NCBI Taxonomy" id="70186"/>
    <lineage>
        <taxon>Eukaryota</taxon>
        <taxon>Sar</taxon>
        <taxon>Rhizaria</taxon>
        <taxon>Endomyxa</taxon>
        <taxon>Phytomyxea</taxon>
        <taxon>Plasmodiophorida</taxon>
        <taxon>Plasmodiophoridae</taxon>
        <taxon>Spongospora</taxon>
    </lineage>
</organism>
<evidence type="ECO:0000256" key="2">
    <source>
        <dbReference type="ARBA" id="ARBA00022980"/>
    </source>
</evidence>
<dbReference type="GO" id="GO:0003735">
    <property type="term" value="F:structural constituent of ribosome"/>
    <property type="evidence" value="ECO:0007669"/>
    <property type="project" value="InterPro"/>
</dbReference>
<dbReference type="Pfam" id="PF00830">
    <property type="entry name" value="Ribosomal_L28"/>
    <property type="match status" value="1"/>
</dbReference>
<dbReference type="NCBIfam" id="TIGR00009">
    <property type="entry name" value="L28"/>
    <property type="match status" value="1"/>
</dbReference>
<evidence type="ECO:0000256" key="1">
    <source>
        <dbReference type="ARBA" id="ARBA00008760"/>
    </source>
</evidence>
<dbReference type="PANTHER" id="PTHR13528">
    <property type="entry name" value="39S RIBOSOMAL PROTEIN L28, MITOCHONDRIAL"/>
    <property type="match status" value="1"/>
</dbReference>
<protein>
    <recommendedName>
        <fullName evidence="4">Large ribosomal subunit protein bL28c</fullName>
    </recommendedName>
    <alternativeName>
        <fullName evidence="5">Large ribosomal subunit protein bL28m</fullName>
    </alternativeName>
</protein>
<evidence type="ECO:0000313" key="6">
    <source>
        <dbReference type="EMBL" id="CRZ09203.1"/>
    </source>
</evidence>
<keyword evidence="2" id="KW-0689">Ribosomal protein</keyword>
<dbReference type="GO" id="GO:0006412">
    <property type="term" value="P:translation"/>
    <property type="evidence" value="ECO:0007669"/>
    <property type="project" value="InterPro"/>
</dbReference>
<evidence type="ECO:0000256" key="4">
    <source>
        <dbReference type="ARBA" id="ARBA00035265"/>
    </source>
</evidence>
<accession>A0A0H5R4X5</accession>
<dbReference type="InterPro" id="IPR037147">
    <property type="entry name" value="Ribosomal_bL28_sf"/>
</dbReference>
<keyword evidence="3" id="KW-0687">Ribonucleoprotein</keyword>
<dbReference type="Gene3D" id="2.30.170.40">
    <property type="entry name" value="Ribosomal protein L28/L24"/>
    <property type="match status" value="1"/>
</dbReference>